<evidence type="ECO:0000259" key="1">
    <source>
        <dbReference type="PROSITE" id="PS51186"/>
    </source>
</evidence>
<dbReference type="SUPFAM" id="SSF55729">
    <property type="entry name" value="Acyl-CoA N-acyltransferases (Nat)"/>
    <property type="match status" value="1"/>
</dbReference>
<dbReference type="GO" id="GO:0005737">
    <property type="term" value="C:cytoplasm"/>
    <property type="evidence" value="ECO:0007669"/>
    <property type="project" value="TreeGrafter"/>
</dbReference>
<accession>A0A2I1IF60</accession>
<proteinExistence type="predicted"/>
<dbReference type="STRING" id="1176165.GCA_001584405_01202"/>
<gene>
    <name evidence="2" type="ORF">CYJ40_09350</name>
</gene>
<feature type="domain" description="N-acetyltransferase" evidence="1">
    <location>
        <begin position="53"/>
        <end position="212"/>
    </location>
</feature>
<dbReference type="GO" id="GO:0008999">
    <property type="term" value="F:protein-N-terminal-alanine acetyltransferase activity"/>
    <property type="evidence" value="ECO:0007669"/>
    <property type="project" value="TreeGrafter"/>
</dbReference>
<dbReference type="PANTHER" id="PTHR43441:SF10">
    <property type="entry name" value="ACETYLTRANSFERASE"/>
    <property type="match status" value="1"/>
</dbReference>
<dbReference type="Pfam" id="PF13302">
    <property type="entry name" value="Acetyltransf_3"/>
    <property type="match status" value="1"/>
</dbReference>
<dbReference type="InterPro" id="IPR051908">
    <property type="entry name" value="Ribosomal_N-acetyltransferase"/>
</dbReference>
<dbReference type="GO" id="GO:1990189">
    <property type="term" value="F:protein N-terminal-serine acetyltransferase activity"/>
    <property type="evidence" value="ECO:0007669"/>
    <property type="project" value="TreeGrafter"/>
</dbReference>
<dbReference type="EMBL" id="PKGO01000009">
    <property type="protein sequence ID" value="PKY69742.1"/>
    <property type="molecule type" value="Genomic_DNA"/>
</dbReference>
<sequence length="213" mass="23550">MMMGPSPTGWRPLVFAANRRYSIDFCKRAPHSRPMAHSENPFLNAGALSDGTVTLRPYRLDDADDLVATCADPAVLEWTQVPQHYTRDMALDWCANPPEPSWVITSPTAEHPGRYSGQIDVRVHTAHYVSLGYMSAPWARGRGLMTAAVRIVTDFAFARGAQRVEVCVHPDNTASRRVAEKAGFTLEGIRRNGEVLRGDVRDLAVYSAVPEEA</sequence>
<reference evidence="2 3" key="1">
    <citation type="submission" date="2017-12" db="EMBL/GenBank/DDBJ databases">
        <title>Phylogenetic diversity of female urinary microbiome.</title>
        <authorList>
            <person name="Thomas-White K."/>
            <person name="Wolfe A.J."/>
        </authorList>
    </citation>
    <scope>NUCLEOTIDE SEQUENCE [LARGE SCALE GENOMIC DNA]</scope>
    <source>
        <strain evidence="2 3">UMB0426</strain>
    </source>
</reference>
<keyword evidence="2" id="KW-0808">Transferase</keyword>
<dbReference type="PANTHER" id="PTHR43441">
    <property type="entry name" value="RIBOSOMAL-PROTEIN-SERINE ACETYLTRANSFERASE"/>
    <property type="match status" value="1"/>
</dbReference>
<dbReference type="Gene3D" id="3.40.630.30">
    <property type="match status" value="1"/>
</dbReference>
<comment type="caution">
    <text evidence="2">The sequence shown here is derived from an EMBL/GenBank/DDBJ whole genome shotgun (WGS) entry which is preliminary data.</text>
</comment>
<evidence type="ECO:0000313" key="3">
    <source>
        <dbReference type="Proteomes" id="UP000242755"/>
    </source>
</evidence>
<dbReference type="PROSITE" id="PS51186">
    <property type="entry name" value="GNAT"/>
    <property type="match status" value="1"/>
</dbReference>
<dbReference type="AlphaFoldDB" id="A0A2I1IF60"/>
<protein>
    <submittedName>
        <fullName evidence="2">N-acetyltransferase</fullName>
    </submittedName>
</protein>
<dbReference type="InterPro" id="IPR000182">
    <property type="entry name" value="GNAT_dom"/>
</dbReference>
<organism evidence="2 3">
    <name type="scientific">Brevibacterium ravenspurgense</name>
    <dbReference type="NCBI Taxonomy" id="479117"/>
    <lineage>
        <taxon>Bacteria</taxon>
        <taxon>Bacillati</taxon>
        <taxon>Actinomycetota</taxon>
        <taxon>Actinomycetes</taxon>
        <taxon>Micrococcales</taxon>
        <taxon>Brevibacteriaceae</taxon>
        <taxon>Brevibacterium</taxon>
    </lineage>
</organism>
<name>A0A2I1IF60_9MICO</name>
<dbReference type="Proteomes" id="UP000242755">
    <property type="component" value="Unassembled WGS sequence"/>
</dbReference>
<dbReference type="InterPro" id="IPR016181">
    <property type="entry name" value="Acyl_CoA_acyltransferase"/>
</dbReference>
<evidence type="ECO:0000313" key="2">
    <source>
        <dbReference type="EMBL" id="PKY69742.1"/>
    </source>
</evidence>